<accession>A0A2A8CVC0</accession>
<dbReference type="GO" id="GO:0046983">
    <property type="term" value="F:protein dimerization activity"/>
    <property type="evidence" value="ECO:0007669"/>
    <property type="project" value="InterPro"/>
</dbReference>
<name>A0A2A8CVC0_9BACT</name>
<dbReference type="EC" id="2.7.13.3" evidence="2"/>
<dbReference type="InterPro" id="IPR003018">
    <property type="entry name" value="GAF"/>
</dbReference>
<evidence type="ECO:0000313" key="13">
    <source>
        <dbReference type="EMBL" id="PEN12655.1"/>
    </source>
</evidence>
<comment type="caution">
    <text evidence="13">The sequence shown here is derived from an EMBL/GenBank/DDBJ whole genome shotgun (WGS) entry which is preliminary data.</text>
</comment>
<dbReference type="SUPFAM" id="SSF55874">
    <property type="entry name" value="ATPase domain of HSP90 chaperone/DNA topoisomerase II/histidine kinase"/>
    <property type="match status" value="1"/>
</dbReference>
<dbReference type="SUPFAM" id="SSF55785">
    <property type="entry name" value="PYP-like sensor domain (PAS domain)"/>
    <property type="match status" value="3"/>
</dbReference>
<dbReference type="InterPro" id="IPR050482">
    <property type="entry name" value="Sensor_HK_TwoCompSys"/>
</dbReference>
<dbReference type="PANTHER" id="PTHR24421:SF10">
    <property type="entry name" value="NITRATE_NITRITE SENSOR PROTEIN NARQ"/>
    <property type="match status" value="1"/>
</dbReference>
<dbReference type="InterPro" id="IPR013767">
    <property type="entry name" value="PAS_fold"/>
</dbReference>
<feature type="domain" description="PAS" evidence="11">
    <location>
        <begin position="748"/>
        <end position="793"/>
    </location>
</feature>
<dbReference type="SUPFAM" id="SSF55781">
    <property type="entry name" value="GAF domain-like"/>
    <property type="match status" value="2"/>
</dbReference>
<dbReference type="PROSITE" id="PS50112">
    <property type="entry name" value="PAS"/>
    <property type="match status" value="2"/>
</dbReference>
<dbReference type="PROSITE" id="PS50109">
    <property type="entry name" value="HIS_KIN"/>
    <property type="match status" value="1"/>
</dbReference>
<dbReference type="Pfam" id="PF08448">
    <property type="entry name" value="PAS_4"/>
    <property type="match status" value="1"/>
</dbReference>
<keyword evidence="7" id="KW-0067">ATP-binding</keyword>
<dbReference type="PROSITE" id="PS50113">
    <property type="entry name" value="PAC"/>
    <property type="match status" value="1"/>
</dbReference>
<dbReference type="Pfam" id="PF01590">
    <property type="entry name" value="GAF"/>
    <property type="match status" value="1"/>
</dbReference>
<dbReference type="Gene3D" id="3.30.450.20">
    <property type="entry name" value="PAS domain"/>
    <property type="match status" value="3"/>
</dbReference>
<sequence>MSRSHTHMPSPSTITLFVKPNGAITGHCPATPSVMNVEPSDLMGRSFTEMLALPSDGLLPNLAAVEHGPDSVAEPPEAHAAISSVTDALETHAHTGEPLYVRLCNTDDILALRVTEQHANQQCVGYVVTLEPRSAPSINGAATNGTHPVDADVSSVPVSKRESRATHTADLLELTSSLTQDLAHGYHREHIFDNLLERLREHLDAESCSILTLGDTEDEPDSEFRYVTDARSDIWDTLPEDASTACLSAIMDEQTVAMVQEIPSPAPNVEVIIERPDLDPCLLVAAPLPTPEGPTGVLLIDHPNPASLRGLTAHLLLAVGSLLSLHQAFQSQIQEIGALTARHKRLFEDGNDIVFELDEDGIIRYVSPAVAHATGYYPAEVMGQHVKSFLVPEDLDEVPRFWQENGDTRHDVRVLDANGDIRHLRVSLRVEALPDGTCVISGSATDVTRQRTAEIALEGERAFVDHAINHLPGLFCLLNHNLRISRWNEQLRQALGVDASQVSACRFTEIFDFQSRPEINDHIRNAFLGETIRFKGHVQTDEEEIPYMFTATPVEIEGDRSVVCIGIDISELHDTQQRLSENFEALRQIHSISVEDDMPTGRKVQHLLQSGREYLNADMSILATVQDDQMRIDQSAGSIAPAEGTTIELSGFCSRVFDSPPYEWPLYESFDGPLDFPFDGPQSLQGTLHTAGIPLRLDGERWGILSFAGQSDAFRRKSHQANEYMKLLGQWIESRMARERAQEAVKQNERRFRDLFSAAPDAYAVLHPETGRVTDCNTAMEDLLGRPRDRIIGHHYRTLQANSIAQGDVDATNWVDWLQHVVESGEWRGYHVPLQTSDDENSPVLVDISARHVDIGTQPSVLAVFRDVTKRKEAEDALLHAVSRNEAFNSELQTLIRVSRGLETHLNSDVVAGRVVTGTRDTLPAATKASLWTIDGDTARLIASDDRAAGCRLHTNDVDEGENSISVEPDGHVEIQLTHGPFSEIYNNLEAPRITHLPMTRHRHPELEHPFFDGAKSLIAAPITTADKVMGVLIATSDVVTSAFQNRHHALLQSIGAQAAVSLNNAQAVEELRAMSQQLLQAQEDERRRVAQELHDETGGLVTALQFKLQEVEMVLDANSEDDPDHLHEAVDLLADVNDLTETLSEVLRQVSRSLRPKILDDIGLSAALPWLVDEFTERTGIEVDFSSEIDPESRFDSLLETAAFRITQEALTNVARYADTQTAQVIVDHDDRFLRIHVIDHGKGFNLAEWQRSETPTLGLLGMTERAERLGGKLDISSEPGEGTRISATLPADAK</sequence>
<evidence type="ECO:0000256" key="8">
    <source>
        <dbReference type="ARBA" id="ARBA00023012"/>
    </source>
</evidence>
<dbReference type="Gene3D" id="1.20.5.1930">
    <property type="match status" value="1"/>
</dbReference>
<evidence type="ECO:0000259" key="12">
    <source>
        <dbReference type="PROSITE" id="PS50113"/>
    </source>
</evidence>
<feature type="domain" description="PAC" evidence="12">
    <location>
        <begin position="828"/>
        <end position="880"/>
    </location>
</feature>
<evidence type="ECO:0000259" key="10">
    <source>
        <dbReference type="PROSITE" id="PS50109"/>
    </source>
</evidence>
<dbReference type="Gene3D" id="3.30.565.10">
    <property type="entry name" value="Histidine kinase-like ATPase, C-terminal domain"/>
    <property type="match status" value="1"/>
</dbReference>
<keyword evidence="14" id="KW-1185">Reference proteome</keyword>
<keyword evidence="8" id="KW-0902">Two-component regulatory system</keyword>
<dbReference type="NCBIfam" id="TIGR00229">
    <property type="entry name" value="sensory_box"/>
    <property type="match status" value="2"/>
</dbReference>
<dbReference type="InterPro" id="IPR011712">
    <property type="entry name" value="Sig_transdc_His_kin_sub3_dim/P"/>
</dbReference>
<dbReference type="CDD" id="cd16917">
    <property type="entry name" value="HATPase_UhpB-NarQ-NarX-like"/>
    <property type="match status" value="1"/>
</dbReference>
<evidence type="ECO:0000256" key="6">
    <source>
        <dbReference type="ARBA" id="ARBA00022777"/>
    </source>
</evidence>
<protein>
    <recommendedName>
        <fullName evidence="2">histidine kinase</fullName>
        <ecNumber evidence="2">2.7.13.3</ecNumber>
    </recommendedName>
</protein>
<feature type="domain" description="PAS" evidence="11">
    <location>
        <begin position="339"/>
        <end position="398"/>
    </location>
</feature>
<keyword evidence="5" id="KW-0547">Nucleotide-binding</keyword>
<dbReference type="OrthoDB" id="5401121at2"/>
<dbReference type="GO" id="GO:0005524">
    <property type="term" value="F:ATP binding"/>
    <property type="evidence" value="ECO:0007669"/>
    <property type="project" value="UniProtKB-KW"/>
</dbReference>
<evidence type="ECO:0000256" key="9">
    <source>
        <dbReference type="SAM" id="MobiDB-lite"/>
    </source>
</evidence>
<dbReference type="InterPro" id="IPR005467">
    <property type="entry name" value="His_kinase_dom"/>
</dbReference>
<evidence type="ECO:0000256" key="1">
    <source>
        <dbReference type="ARBA" id="ARBA00000085"/>
    </source>
</evidence>
<dbReference type="PANTHER" id="PTHR24421">
    <property type="entry name" value="NITRATE/NITRITE SENSOR PROTEIN NARX-RELATED"/>
    <property type="match status" value="1"/>
</dbReference>
<dbReference type="InterPro" id="IPR035965">
    <property type="entry name" value="PAS-like_dom_sf"/>
</dbReference>
<feature type="domain" description="Histidine kinase" evidence="10">
    <location>
        <begin position="1089"/>
        <end position="1295"/>
    </location>
</feature>
<gene>
    <name evidence="13" type="ORF">CRI94_14165</name>
</gene>
<evidence type="ECO:0000256" key="7">
    <source>
        <dbReference type="ARBA" id="ARBA00022840"/>
    </source>
</evidence>
<evidence type="ECO:0000256" key="4">
    <source>
        <dbReference type="ARBA" id="ARBA00022679"/>
    </source>
</evidence>
<keyword evidence="4" id="KW-0808">Transferase</keyword>
<dbReference type="GO" id="GO:0016020">
    <property type="term" value="C:membrane"/>
    <property type="evidence" value="ECO:0007669"/>
    <property type="project" value="InterPro"/>
</dbReference>
<dbReference type="Pfam" id="PF13426">
    <property type="entry name" value="PAS_9"/>
    <property type="match status" value="1"/>
</dbReference>
<dbReference type="Pfam" id="PF07730">
    <property type="entry name" value="HisKA_3"/>
    <property type="match status" value="1"/>
</dbReference>
<dbReference type="GO" id="GO:0000155">
    <property type="term" value="F:phosphorelay sensor kinase activity"/>
    <property type="evidence" value="ECO:0007669"/>
    <property type="project" value="InterPro"/>
</dbReference>
<dbReference type="InterPro" id="IPR003594">
    <property type="entry name" value="HATPase_dom"/>
</dbReference>
<dbReference type="Proteomes" id="UP000220102">
    <property type="component" value="Unassembled WGS sequence"/>
</dbReference>
<dbReference type="EMBL" id="PDEQ01000007">
    <property type="protein sequence ID" value="PEN12655.1"/>
    <property type="molecule type" value="Genomic_DNA"/>
</dbReference>
<dbReference type="CDD" id="cd00130">
    <property type="entry name" value="PAS"/>
    <property type="match status" value="2"/>
</dbReference>
<dbReference type="Pfam" id="PF00989">
    <property type="entry name" value="PAS"/>
    <property type="match status" value="1"/>
</dbReference>
<proteinExistence type="predicted"/>
<dbReference type="InterPro" id="IPR000014">
    <property type="entry name" value="PAS"/>
</dbReference>
<dbReference type="InterPro" id="IPR029016">
    <property type="entry name" value="GAF-like_dom_sf"/>
</dbReference>
<dbReference type="InterPro" id="IPR036890">
    <property type="entry name" value="HATPase_C_sf"/>
</dbReference>
<keyword evidence="6" id="KW-0418">Kinase</keyword>
<evidence type="ECO:0000256" key="3">
    <source>
        <dbReference type="ARBA" id="ARBA00022553"/>
    </source>
</evidence>
<evidence type="ECO:0000313" key="14">
    <source>
        <dbReference type="Proteomes" id="UP000220102"/>
    </source>
</evidence>
<keyword evidence="3" id="KW-0597">Phosphoprotein</keyword>
<dbReference type="InterPro" id="IPR000700">
    <property type="entry name" value="PAS-assoc_C"/>
</dbReference>
<comment type="catalytic activity">
    <reaction evidence="1">
        <text>ATP + protein L-histidine = ADP + protein N-phospho-L-histidine.</text>
        <dbReference type="EC" id="2.7.13.3"/>
    </reaction>
</comment>
<dbReference type="SMART" id="SM00091">
    <property type="entry name" value="PAS"/>
    <property type="match status" value="3"/>
</dbReference>
<evidence type="ECO:0000259" key="11">
    <source>
        <dbReference type="PROSITE" id="PS50112"/>
    </source>
</evidence>
<dbReference type="Gene3D" id="3.30.450.40">
    <property type="match status" value="2"/>
</dbReference>
<dbReference type="GO" id="GO:0006355">
    <property type="term" value="P:regulation of DNA-templated transcription"/>
    <property type="evidence" value="ECO:0007669"/>
    <property type="project" value="InterPro"/>
</dbReference>
<reference evidence="13 14" key="1">
    <citation type="submission" date="2017-10" db="EMBL/GenBank/DDBJ databases">
        <title>Draft genome of Longibacter Salinarum.</title>
        <authorList>
            <person name="Goh K.M."/>
            <person name="Shamsir M.S."/>
            <person name="Lim S.W."/>
        </authorList>
    </citation>
    <scope>NUCLEOTIDE SEQUENCE [LARGE SCALE GENOMIC DNA]</scope>
    <source>
        <strain evidence="13 14">KCTC 52045</strain>
    </source>
</reference>
<evidence type="ECO:0000256" key="5">
    <source>
        <dbReference type="ARBA" id="ARBA00022741"/>
    </source>
</evidence>
<dbReference type="SMART" id="SM00065">
    <property type="entry name" value="GAF"/>
    <property type="match status" value="1"/>
</dbReference>
<evidence type="ECO:0000256" key="2">
    <source>
        <dbReference type="ARBA" id="ARBA00012438"/>
    </source>
</evidence>
<organism evidence="13 14">
    <name type="scientific">Longibacter salinarum</name>
    <dbReference type="NCBI Taxonomy" id="1850348"/>
    <lineage>
        <taxon>Bacteria</taxon>
        <taxon>Pseudomonadati</taxon>
        <taxon>Rhodothermota</taxon>
        <taxon>Rhodothermia</taxon>
        <taxon>Rhodothermales</taxon>
        <taxon>Salisaetaceae</taxon>
        <taxon>Longibacter</taxon>
    </lineage>
</organism>
<dbReference type="InterPro" id="IPR013656">
    <property type="entry name" value="PAS_4"/>
</dbReference>
<feature type="region of interest" description="Disordered" evidence="9">
    <location>
        <begin position="1275"/>
        <end position="1296"/>
    </location>
</feature>
<dbReference type="Pfam" id="PF02518">
    <property type="entry name" value="HATPase_c"/>
    <property type="match status" value="1"/>
</dbReference>